<gene>
    <name evidence="13" type="ordered locus">Gobs_3459</name>
</gene>
<keyword evidence="9" id="KW-0408">Iron</keyword>
<dbReference type="FunFam" id="3.40.50.10800:FF:000003">
    <property type="entry name" value="Quinolinate synthase A"/>
    <property type="match status" value="1"/>
</dbReference>
<dbReference type="Gene3D" id="3.40.50.10800">
    <property type="entry name" value="NadA-like"/>
    <property type="match status" value="3"/>
</dbReference>
<dbReference type="Pfam" id="PF02445">
    <property type="entry name" value="NadA"/>
    <property type="match status" value="1"/>
</dbReference>
<dbReference type="NCBIfam" id="TIGR00550">
    <property type="entry name" value="nadA"/>
    <property type="match status" value="1"/>
</dbReference>
<proteinExistence type="predicted"/>
<dbReference type="PANTHER" id="PTHR30573:SF0">
    <property type="entry name" value="QUINOLINATE SYNTHASE, CHLOROPLASTIC"/>
    <property type="match status" value="1"/>
</dbReference>
<comment type="cofactor">
    <cofactor evidence="1">
        <name>[4Fe-4S] cluster</name>
        <dbReference type="ChEBI" id="CHEBI:49883"/>
    </cofactor>
</comment>
<evidence type="ECO:0000256" key="9">
    <source>
        <dbReference type="ARBA" id="ARBA00023004"/>
    </source>
</evidence>
<evidence type="ECO:0000256" key="6">
    <source>
        <dbReference type="ARBA" id="ARBA00022642"/>
    </source>
</evidence>
<evidence type="ECO:0000313" key="13">
    <source>
        <dbReference type="EMBL" id="ADB76057.1"/>
    </source>
</evidence>
<evidence type="ECO:0000256" key="11">
    <source>
        <dbReference type="NCBIfam" id="TIGR00550"/>
    </source>
</evidence>
<dbReference type="EC" id="2.5.1.72" evidence="3 11"/>
<feature type="region of interest" description="Disordered" evidence="12">
    <location>
        <begin position="79"/>
        <end position="119"/>
    </location>
</feature>
<keyword evidence="4" id="KW-0004">4Fe-4S</keyword>
<dbReference type="GO" id="GO:0046872">
    <property type="term" value="F:metal ion binding"/>
    <property type="evidence" value="ECO:0007669"/>
    <property type="project" value="UniProtKB-KW"/>
</dbReference>
<name>D2SB22_GEOOG</name>
<dbReference type="KEGG" id="gob:Gobs_3459"/>
<accession>D2SB22</accession>
<dbReference type="InterPro" id="IPR036094">
    <property type="entry name" value="NadA_sf"/>
</dbReference>
<keyword evidence="5" id="KW-0963">Cytoplasm</keyword>
<evidence type="ECO:0000313" key="14">
    <source>
        <dbReference type="Proteomes" id="UP000001382"/>
    </source>
</evidence>
<dbReference type="Proteomes" id="UP000001382">
    <property type="component" value="Chromosome"/>
</dbReference>
<dbReference type="UniPathway" id="UPA00253">
    <property type="reaction ID" value="UER00327"/>
</dbReference>
<dbReference type="FunFam" id="3.40.50.10800:FF:000007">
    <property type="entry name" value="Quinolinate synthase A"/>
    <property type="match status" value="1"/>
</dbReference>
<evidence type="ECO:0000256" key="8">
    <source>
        <dbReference type="ARBA" id="ARBA00022723"/>
    </source>
</evidence>
<keyword evidence="14" id="KW-1185">Reference proteome</keyword>
<dbReference type="AlphaFoldDB" id="D2SB22"/>
<keyword evidence="7" id="KW-0808">Transferase</keyword>
<evidence type="ECO:0000256" key="12">
    <source>
        <dbReference type="SAM" id="MobiDB-lite"/>
    </source>
</evidence>
<evidence type="ECO:0000256" key="2">
    <source>
        <dbReference type="ARBA" id="ARBA00005065"/>
    </source>
</evidence>
<dbReference type="STRING" id="526225.Gobs_3459"/>
<dbReference type="GO" id="GO:0051539">
    <property type="term" value="F:4 iron, 4 sulfur cluster binding"/>
    <property type="evidence" value="ECO:0007669"/>
    <property type="project" value="UniProtKB-KW"/>
</dbReference>
<evidence type="ECO:0000256" key="4">
    <source>
        <dbReference type="ARBA" id="ARBA00022485"/>
    </source>
</evidence>
<dbReference type="PANTHER" id="PTHR30573">
    <property type="entry name" value="QUINOLINATE SYNTHETASE A"/>
    <property type="match status" value="1"/>
</dbReference>
<dbReference type="NCBIfam" id="NF006879">
    <property type="entry name" value="PRK09375.1-4"/>
    <property type="match status" value="1"/>
</dbReference>
<keyword evidence="10" id="KW-0411">Iron-sulfur</keyword>
<evidence type="ECO:0000256" key="10">
    <source>
        <dbReference type="ARBA" id="ARBA00023014"/>
    </source>
</evidence>
<dbReference type="GO" id="GO:0005829">
    <property type="term" value="C:cytosol"/>
    <property type="evidence" value="ECO:0007669"/>
    <property type="project" value="TreeGrafter"/>
</dbReference>
<reference evidence="14" key="2">
    <citation type="submission" date="2010-01" db="EMBL/GenBank/DDBJ databases">
        <title>The complete genome of Geodermatophilus obscurus DSM 43160.</title>
        <authorList>
            <consortium name="US DOE Joint Genome Institute (JGI-PGF)"/>
            <person name="Lucas S."/>
            <person name="Copeland A."/>
            <person name="Lapidus A."/>
            <person name="Glavina del Rio T."/>
            <person name="Dalin E."/>
            <person name="Tice H."/>
            <person name="Bruce D."/>
            <person name="Goodwin L."/>
            <person name="Pitluck S."/>
            <person name="Kyrpides N."/>
            <person name="Mavromatis K."/>
            <person name="Ivanova N."/>
            <person name="Munk A.C."/>
            <person name="Brettin T."/>
            <person name="Detter J.C."/>
            <person name="Han C."/>
            <person name="Larimer F."/>
            <person name="Land M."/>
            <person name="Hauser L."/>
            <person name="Markowitz V."/>
            <person name="Cheng J.-F."/>
            <person name="Hugenholtz P."/>
            <person name="Woyke T."/>
            <person name="Wu D."/>
            <person name="Jando M."/>
            <person name="Schneider S."/>
            <person name="Klenk H.-P."/>
            <person name="Eisen J.A."/>
        </authorList>
    </citation>
    <scope>NUCLEOTIDE SEQUENCE [LARGE SCALE GENOMIC DNA]</scope>
    <source>
        <strain evidence="14">ATCC 25078 / DSM 43160 / JCM 3152 / KCC A-0152 / KCTC 9177 / NBRC 13315 / NRRL B-3577 / G-20</strain>
    </source>
</reference>
<evidence type="ECO:0000256" key="3">
    <source>
        <dbReference type="ARBA" id="ARBA00012669"/>
    </source>
</evidence>
<dbReference type="GO" id="GO:0034628">
    <property type="term" value="P:'de novo' NAD+ biosynthetic process from L-aspartate"/>
    <property type="evidence" value="ECO:0007669"/>
    <property type="project" value="TreeGrafter"/>
</dbReference>
<dbReference type="GO" id="GO:0008987">
    <property type="term" value="F:quinolinate synthetase A activity"/>
    <property type="evidence" value="ECO:0007669"/>
    <property type="project" value="UniProtKB-UniRule"/>
</dbReference>
<evidence type="ECO:0000256" key="7">
    <source>
        <dbReference type="ARBA" id="ARBA00022679"/>
    </source>
</evidence>
<sequence length="462" mass="49185">MTVRPATDDDLRGPGWLGDGTGTGLAAALAPGPRAALVLVAVDRALPVGVLAADLPPWRGREHAWTWLLEVHPARRGPARARRCGKGCGPARVDRGAPRHSRRPARGNMWPHPTQPRSSVTATIAPATSAVSGDERTLSPAEYETWAAEVRRLAEERGAVILAHNYQVPEIQDVAHVTGDSLYLSRVAAQTDAREIVFCGVHFMAETAKILSPDKTVLLPDHDAGCSLADSITAEQLREWKAEHPGAVVVSYVNTTAAVKAETDICCTSSNAADVVRSIPADREILFCPDQFLGAHVKRVTGRDDIHVWAGECHVHAGISPSDVRAQVAAHPDAEILVHPECGCTTSVLDLVSHGDLPAERTRVLSTGGMVEQAATTRAPQVLVATEVGILHQLRALNAGTQFIPMNDRAACRYMKMITPAKLLQTLRTGGGAVDVDAETAARARRAVEAMIAIGEPGRGGE</sequence>
<evidence type="ECO:0000256" key="1">
    <source>
        <dbReference type="ARBA" id="ARBA00001966"/>
    </source>
</evidence>
<keyword evidence="8" id="KW-0479">Metal-binding</keyword>
<comment type="pathway">
    <text evidence="2">Cofactor biosynthesis; NAD(+) biosynthesis; quinolinate from iminoaspartate: step 1/1.</text>
</comment>
<dbReference type="SUPFAM" id="SSF142754">
    <property type="entry name" value="NadA-like"/>
    <property type="match status" value="1"/>
</dbReference>
<dbReference type="InterPro" id="IPR003473">
    <property type="entry name" value="NadA"/>
</dbReference>
<protein>
    <recommendedName>
        <fullName evidence="3 11">Quinolinate synthase</fullName>
        <ecNumber evidence="3 11">2.5.1.72</ecNumber>
    </recommendedName>
</protein>
<evidence type="ECO:0000256" key="5">
    <source>
        <dbReference type="ARBA" id="ARBA00022490"/>
    </source>
</evidence>
<dbReference type="HOGENOM" id="CLU_047382_0_0_11"/>
<dbReference type="eggNOG" id="COG0379">
    <property type="taxonomic scope" value="Bacteria"/>
</dbReference>
<keyword evidence="6" id="KW-0662">Pyridine nucleotide biosynthesis</keyword>
<dbReference type="EMBL" id="CP001867">
    <property type="protein sequence ID" value="ADB76057.1"/>
    <property type="molecule type" value="Genomic_DNA"/>
</dbReference>
<reference evidence="13 14" key="1">
    <citation type="journal article" date="2010" name="Stand. Genomic Sci.">
        <title>Complete genome sequence of Geodermatophilus obscurus type strain (G-20).</title>
        <authorList>
            <person name="Ivanova N."/>
            <person name="Sikorski J."/>
            <person name="Jando M."/>
            <person name="Munk C."/>
            <person name="Lapidus A."/>
            <person name="Glavina Del Rio T."/>
            <person name="Copeland A."/>
            <person name="Tice H."/>
            <person name="Cheng J.-F."/>
            <person name="Lucas S."/>
            <person name="Chen F."/>
            <person name="Nolan M."/>
            <person name="Bruce D."/>
            <person name="Goodwin L."/>
            <person name="Pitluck S."/>
            <person name="Mavromatis K."/>
            <person name="Mikhailova N."/>
            <person name="Pati A."/>
            <person name="Chen A."/>
            <person name="Palaniappan K."/>
            <person name="Land M."/>
            <person name="Hauser L."/>
            <person name="Chang Y.-J."/>
            <person name="Jeffries C.D."/>
            <person name="Meincke L."/>
            <person name="Brettin T."/>
            <person name="Detter J.C."/>
            <person name="Detter J.C."/>
            <person name="Rohde M."/>
            <person name="Goeker M."/>
            <person name="Bristow J."/>
            <person name="Eisen J.A."/>
            <person name="Markowitz V."/>
            <person name="Hugenholtz P."/>
            <person name="Kyrpides N.C."/>
            <person name="Klenk H.-P."/>
        </authorList>
    </citation>
    <scope>NUCLEOTIDE SEQUENCE [LARGE SCALE GENOMIC DNA]</scope>
    <source>
        <strain evidence="14">ATCC 25078 / DSM 43160 / JCM 3152 / KCC A-0152 / KCTC 9177 / NBRC 13315 / NRRL B-3577 / G-20</strain>
    </source>
</reference>
<dbReference type="NCBIfam" id="NF006878">
    <property type="entry name" value="PRK09375.1-2"/>
    <property type="match status" value="1"/>
</dbReference>
<organism evidence="13 14">
    <name type="scientific">Geodermatophilus obscurus (strain ATCC 25078 / DSM 43160 / JCM 3152 / CCUG 61914 / KCC A-0152 / KCTC 9177 / NBRC 13315 / NRRL B-3577 / G-20)</name>
    <dbReference type="NCBI Taxonomy" id="526225"/>
    <lineage>
        <taxon>Bacteria</taxon>
        <taxon>Bacillati</taxon>
        <taxon>Actinomycetota</taxon>
        <taxon>Actinomycetes</taxon>
        <taxon>Geodermatophilales</taxon>
        <taxon>Geodermatophilaceae</taxon>
        <taxon>Geodermatophilus</taxon>
    </lineage>
</organism>